<protein>
    <submittedName>
        <fullName evidence="2">Putative Antirepressor</fullName>
    </submittedName>
</protein>
<evidence type="ECO:0000259" key="1">
    <source>
        <dbReference type="Pfam" id="PF03374"/>
    </source>
</evidence>
<evidence type="ECO:0000313" key="2">
    <source>
        <dbReference type="EMBL" id="SCM83726.1"/>
    </source>
</evidence>
<name>A0A212M1U1_9FIRM</name>
<dbReference type="RefSeq" id="WP_288186082.1">
    <property type="nucleotide sequence ID" value="NZ_LT608335.1"/>
</dbReference>
<dbReference type="NCBIfam" id="TIGR02681">
    <property type="entry name" value="phage_pRha"/>
    <property type="match status" value="1"/>
</dbReference>
<reference evidence="2" key="1">
    <citation type="submission" date="2016-08" db="EMBL/GenBank/DDBJ databases">
        <authorList>
            <person name="Seilhamer J.J."/>
        </authorList>
    </citation>
    <scope>NUCLEOTIDE SEQUENCE</scope>
    <source>
        <strain evidence="2">86</strain>
    </source>
</reference>
<dbReference type="EMBL" id="FMJE01000007">
    <property type="protein sequence ID" value="SCM83726.1"/>
    <property type="molecule type" value="Genomic_DNA"/>
</dbReference>
<dbReference type="Pfam" id="PF03374">
    <property type="entry name" value="ANT"/>
    <property type="match status" value="1"/>
</dbReference>
<proteinExistence type="predicted"/>
<gene>
    <name evidence="2" type="ORF">KL86SPO_70584</name>
</gene>
<dbReference type="AlphaFoldDB" id="A0A212M1U1"/>
<dbReference type="Pfam" id="PF09669">
    <property type="entry name" value="Phage_pRha"/>
    <property type="match status" value="1"/>
</dbReference>
<dbReference type="InterPro" id="IPR005039">
    <property type="entry name" value="Ant_C"/>
</dbReference>
<dbReference type="GO" id="GO:0003677">
    <property type="term" value="F:DNA binding"/>
    <property type="evidence" value="ECO:0007669"/>
    <property type="project" value="InterPro"/>
</dbReference>
<sequence>MNNLVQITNGQAVVSSRQVAENFGKNHRDVLESISGIVRSAEFSATSHMFYKSTYVHPQNKQEYPEFIMNRDGFTLLAMGFTGSKALEWKLKYIQAFNEMEKQLTVPQTYLEALKALVVTEEAKLLAEAKVQELTPKGEYYDALVERELLTNFRDTAKEIGMPERKFIQWLTDKGYIYRDQSKQRKSPLVGFMRILILQIMAHVRYLLKILC</sequence>
<accession>A0A212M1U1</accession>
<dbReference type="InterPro" id="IPR014054">
    <property type="entry name" value="Phage_regulatory_Rha"/>
</dbReference>
<organism evidence="2">
    <name type="scientific">uncultured Sporomusa sp</name>
    <dbReference type="NCBI Taxonomy" id="307249"/>
    <lineage>
        <taxon>Bacteria</taxon>
        <taxon>Bacillati</taxon>
        <taxon>Bacillota</taxon>
        <taxon>Negativicutes</taxon>
        <taxon>Selenomonadales</taxon>
        <taxon>Sporomusaceae</taxon>
        <taxon>Sporomusa</taxon>
        <taxon>environmental samples</taxon>
    </lineage>
</organism>
<feature type="domain" description="Antirepressor protein C-terminal" evidence="1">
    <location>
        <begin position="128"/>
        <end position="184"/>
    </location>
</feature>